<sequence>METVTNEQKSLFASFLEALESKEKKAQAERELQEEKYLIRTQRIYEFHERQRREAAELRQCLQYVGEHAHLLETALRAADSAGGVPLNAALVRQASALQRSMQQCICNAVRIRDLLAAAHRPHMDTLLAKMEAELGRWSAFAAGASHALVASGALLDNLHNLIAVQRRCVSEVSNSELFTSLCEDSATAETSAAGGPRRAPSAACSTPIPAD</sequence>
<dbReference type="OrthoDB" id="7437307at2759"/>
<evidence type="ECO:0000313" key="3">
    <source>
        <dbReference type="Proteomes" id="UP000299102"/>
    </source>
</evidence>
<comment type="caution">
    <text evidence="2">The sequence shown here is derived from an EMBL/GenBank/DDBJ whole genome shotgun (WGS) entry which is preliminary data.</text>
</comment>
<name>A0A4C1TP95_EUMVA</name>
<feature type="compositionally biased region" description="Low complexity" evidence="1">
    <location>
        <begin position="192"/>
        <end position="204"/>
    </location>
</feature>
<protein>
    <submittedName>
        <fullName evidence="2">Uncharacterized protein</fullName>
    </submittedName>
</protein>
<dbReference type="EMBL" id="BGZK01000074">
    <property type="protein sequence ID" value="GBP15803.1"/>
    <property type="molecule type" value="Genomic_DNA"/>
</dbReference>
<evidence type="ECO:0000313" key="2">
    <source>
        <dbReference type="EMBL" id="GBP15803.1"/>
    </source>
</evidence>
<reference evidence="2 3" key="1">
    <citation type="journal article" date="2019" name="Commun. Biol.">
        <title>The bagworm genome reveals a unique fibroin gene that provides high tensile strength.</title>
        <authorList>
            <person name="Kono N."/>
            <person name="Nakamura H."/>
            <person name="Ohtoshi R."/>
            <person name="Tomita M."/>
            <person name="Numata K."/>
            <person name="Arakawa K."/>
        </authorList>
    </citation>
    <scope>NUCLEOTIDE SEQUENCE [LARGE SCALE GENOMIC DNA]</scope>
</reference>
<evidence type="ECO:0000256" key="1">
    <source>
        <dbReference type="SAM" id="MobiDB-lite"/>
    </source>
</evidence>
<dbReference type="Proteomes" id="UP000299102">
    <property type="component" value="Unassembled WGS sequence"/>
</dbReference>
<proteinExistence type="predicted"/>
<gene>
    <name evidence="2" type="ORF">EVAR_93978_1</name>
</gene>
<dbReference type="AlphaFoldDB" id="A0A4C1TP95"/>
<feature type="region of interest" description="Disordered" evidence="1">
    <location>
        <begin position="190"/>
        <end position="212"/>
    </location>
</feature>
<keyword evidence="3" id="KW-1185">Reference proteome</keyword>
<organism evidence="2 3">
    <name type="scientific">Eumeta variegata</name>
    <name type="common">Bagworm moth</name>
    <name type="synonym">Eumeta japonica</name>
    <dbReference type="NCBI Taxonomy" id="151549"/>
    <lineage>
        <taxon>Eukaryota</taxon>
        <taxon>Metazoa</taxon>
        <taxon>Ecdysozoa</taxon>
        <taxon>Arthropoda</taxon>
        <taxon>Hexapoda</taxon>
        <taxon>Insecta</taxon>
        <taxon>Pterygota</taxon>
        <taxon>Neoptera</taxon>
        <taxon>Endopterygota</taxon>
        <taxon>Lepidoptera</taxon>
        <taxon>Glossata</taxon>
        <taxon>Ditrysia</taxon>
        <taxon>Tineoidea</taxon>
        <taxon>Psychidae</taxon>
        <taxon>Oiketicinae</taxon>
        <taxon>Eumeta</taxon>
    </lineage>
</organism>
<accession>A0A4C1TP95</accession>